<keyword evidence="5" id="KW-0472">Membrane</keyword>
<evidence type="ECO:0000313" key="8">
    <source>
        <dbReference type="EMBL" id="CAF4448588.1"/>
    </source>
</evidence>
<dbReference type="EMBL" id="CAJOBH010039444">
    <property type="protein sequence ID" value="CAF4320417.1"/>
    <property type="molecule type" value="Genomic_DNA"/>
</dbReference>
<dbReference type="GO" id="GO:0006888">
    <property type="term" value="P:endoplasmic reticulum to Golgi vesicle-mediated transport"/>
    <property type="evidence" value="ECO:0007669"/>
    <property type="project" value="TreeGrafter"/>
</dbReference>
<dbReference type="GO" id="GO:0016020">
    <property type="term" value="C:membrane"/>
    <property type="evidence" value="ECO:0007669"/>
    <property type="project" value="GOC"/>
</dbReference>
<accession>A0A8S2U8F0</accession>
<organism evidence="7 9">
    <name type="scientific">Rotaria magnacalcarata</name>
    <dbReference type="NCBI Taxonomy" id="392030"/>
    <lineage>
        <taxon>Eukaryota</taxon>
        <taxon>Metazoa</taxon>
        <taxon>Spiralia</taxon>
        <taxon>Gnathifera</taxon>
        <taxon>Rotifera</taxon>
        <taxon>Eurotatoria</taxon>
        <taxon>Bdelloidea</taxon>
        <taxon>Philodinida</taxon>
        <taxon>Philodinidae</taxon>
        <taxon>Rotaria</taxon>
    </lineage>
</organism>
<dbReference type="PANTHER" id="PTHR15495:SF7">
    <property type="entry name" value="GPI INOSITOL-DEACYLASE"/>
    <property type="match status" value="1"/>
</dbReference>
<evidence type="ECO:0000256" key="3">
    <source>
        <dbReference type="ARBA" id="ARBA00022801"/>
    </source>
</evidence>
<evidence type="ECO:0000313" key="9">
    <source>
        <dbReference type="Proteomes" id="UP000681967"/>
    </source>
</evidence>
<name>A0A8S2U8F0_9BILA</name>
<keyword evidence="2" id="KW-0812">Transmembrane</keyword>
<evidence type="ECO:0000256" key="5">
    <source>
        <dbReference type="ARBA" id="ARBA00023136"/>
    </source>
</evidence>
<dbReference type="GO" id="GO:0006505">
    <property type="term" value="P:GPI anchor metabolic process"/>
    <property type="evidence" value="ECO:0007669"/>
    <property type="project" value="TreeGrafter"/>
</dbReference>
<protein>
    <recommendedName>
        <fullName evidence="6">GPI inositol-deacylase PGAP1-like alpha/beta domain-containing protein</fullName>
    </recommendedName>
</protein>
<dbReference type="PANTHER" id="PTHR15495">
    <property type="entry name" value="NEGATIVE REGULATOR OF VESICLE FORMATION-RELATED"/>
    <property type="match status" value="1"/>
</dbReference>
<feature type="domain" description="GPI inositol-deacylase PGAP1-like alpha/beta" evidence="6">
    <location>
        <begin position="42"/>
        <end position="66"/>
    </location>
</feature>
<evidence type="ECO:0000259" key="6">
    <source>
        <dbReference type="Pfam" id="PF07819"/>
    </source>
</evidence>
<feature type="non-terminal residue" evidence="7">
    <location>
        <position position="1"/>
    </location>
</feature>
<keyword evidence="4" id="KW-1133">Transmembrane helix</keyword>
<evidence type="ECO:0000313" key="7">
    <source>
        <dbReference type="EMBL" id="CAF4320417.1"/>
    </source>
</evidence>
<reference evidence="7" key="1">
    <citation type="submission" date="2021-02" db="EMBL/GenBank/DDBJ databases">
        <authorList>
            <person name="Nowell W R."/>
        </authorList>
    </citation>
    <scope>NUCLEOTIDE SEQUENCE</scope>
</reference>
<evidence type="ECO:0000256" key="2">
    <source>
        <dbReference type="ARBA" id="ARBA00022692"/>
    </source>
</evidence>
<gene>
    <name evidence="7" type="ORF">BYL167_LOCUS28262</name>
    <name evidence="8" type="ORF">GIL414_LOCUS32311</name>
</gene>
<dbReference type="InterPro" id="IPR039529">
    <property type="entry name" value="PGAP1/BST1"/>
</dbReference>
<evidence type="ECO:0000256" key="1">
    <source>
        <dbReference type="ARBA" id="ARBA00004308"/>
    </source>
</evidence>
<dbReference type="GO" id="GO:0050185">
    <property type="term" value="F:phosphatidylinositol deacylase activity"/>
    <property type="evidence" value="ECO:0007669"/>
    <property type="project" value="TreeGrafter"/>
</dbReference>
<sequence>FENPTYPRISLPADVETRYPRYALHSYCEGVRCEAHRRNQFIGYPVLFIVGNADSYRQVRSLGSVAYRMGD</sequence>
<keyword evidence="3" id="KW-0378">Hydrolase</keyword>
<dbReference type="AlphaFoldDB" id="A0A8S2U8F0"/>
<comment type="subcellular location">
    <subcellularLocation>
        <location evidence="1">Endomembrane system</location>
    </subcellularLocation>
</comment>
<comment type="caution">
    <text evidence="7">The sequence shown here is derived from an EMBL/GenBank/DDBJ whole genome shotgun (WGS) entry which is preliminary data.</text>
</comment>
<dbReference type="Proteomes" id="UP000681967">
    <property type="component" value="Unassembled WGS sequence"/>
</dbReference>
<dbReference type="InterPro" id="IPR012908">
    <property type="entry name" value="PGAP1-ab_dom-like"/>
</dbReference>
<feature type="non-terminal residue" evidence="7">
    <location>
        <position position="71"/>
    </location>
</feature>
<evidence type="ECO:0000256" key="4">
    <source>
        <dbReference type="ARBA" id="ARBA00022989"/>
    </source>
</evidence>
<dbReference type="Proteomes" id="UP000681720">
    <property type="component" value="Unassembled WGS sequence"/>
</dbReference>
<dbReference type="EMBL" id="CAJOBJ010068205">
    <property type="protein sequence ID" value="CAF4448588.1"/>
    <property type="molecule type" value="Genomic_DNA"/>
</dbReference>
<dbReference type="GO" id="GO:0005783">
    <property type="term" value="C:endoplasmic reticulum"/>
    <property type="evidence" value="ECO:0007669"/>
    <property type="project" value="TreeGrafter"/>
</dbReference>
<proteinExistence type="predicted"/>
<dbReference type="Pfam" id="PF07819">
    <property type="entry name" value="PGAP1"/>
    <property type="match status" value="1"/>
</dbReference>